<feature type="chain" id="PRO_5002212530" evidence="2">
    <location>
        <begin position="20"/>
        <end position="984"/>
    </location>
</feature>
<dbReference type="SUPFAM" id="SSF49464">
    <property type="entry name" value="Carboxypeptidase regulatory domain-like"/>
    <property type="match status" value="1"/>
</dbReference>
<dbReference type="AlphaFoldDB" id="A0A0D0IV72"/>
<dbReference type="Proteomes" id="UP000032046">
    <property type="component" value="Unassembled WGS sequence"/>
</dbReference>
<protein>
    <submittedName>
        <fullName evidence="4">Collagen-binding protein</fullName>
    </submittedName>
</protein>
<dbReference type="RefSeq" id="WP_042519453.1">
    <property type="nucleotide sequence ID" value="NZ_JXQK01000061.1"/>
</dbReference>
<comment type="caution">
    <text evidence="4">The sequence shown here is derived from an EMBL/GenBank/DDBJ whole genome shotgun (WGS) entry which is preliminary data.</text>
</comment>
<evidence type="ECO:0000313" key="4">
    <source>
        <dbReference type="EMBL" id="KIP61885.1"/>
    </source>
</evidence>
<evidence type="ECO:0000256" key="2">
    <source>
        <dbReference type="SAM" id="SignalP"/>
    </source>
</evidence>
<keyword evidence="2" id="KW-0732">Signal</keyword>
<dbReference type="InterPro" id="IPR041700">
    <property type="entry name" value="OMP_b-brl_3"/>
</dbReference>
<feature type="signal peptide" evidence="2">
    <location>
        <begin position="1"/>
        <end position="19"/>
    </location>
</feature>
<sequence>MKRFKMLLLAILSVTMVMAQEMKVAGTLVDRDTKEGVLMATVQLLKSDSTFVKGVLTDDAGNFSLSIEGPGKYILRFSSVGYNTISKSFAVSQTQPEVDMGKISFGADAVMLKGATILGQAAKVTLKEDTFVYNASAYRTPEGSVVEELVRKLPGAQVDDDGKITINGKEVKKILFDGKEFMSGDTKTAMKNIPTSIIEKVKAYEEKSDLAKVTGIDDGEEETVLDFGIKKGMNKGVFGNADLSIGNHGRYAERLMGAGFQEKVRIMGFGNANNVNDAGFPGGGGRWRAPMQGLNSKKMVAFNMNYEDKGKLKLDAGGRWNHSNGDLQQTQAVENFVNKSGAFSNSNTANLTRVNGYDARVKMEWTPDSMTNIMFRPTFSYSTNDAQTNGVSATFQDNPYSYGDDPLASLDSMAEHGVIVNSRQNRSVSYTESKKAGAMLQLNRKLGTKGRNITLRGDMSYADGKSNNLSLSNVHLYQIKDIYGADSTYQTNRYNVTPTKNLQTELQFTYSEPLWRGVFLQLSYKFTYNFRKSDRTTYDFSRVDQDFFGNVMSSYRNWTDYLSLLSGNIGDYYDKEQSRYSEYKNYIHEMQLGVKVMKKKYNLNAGVMVQPQTSKFIQEYRGVSTDTVRNVVNVSPTFEFKYKFSKTSTLKINYRGTTAQPEMADLLDITDDSDPLNIKKGNPGLKPSFTNNFRLFYNTYIPGHQTAVMTFVNWSNTRNAVSNAVTYDETTGGRTTRPENINGNWNTMAALMLNTSIDTVGVWNVNTFTTFNYNNYVGYLYSQDTHVTQKNTTRTTSLSEKLSFGYRKDWLDVSLDGSLNYMRTRNLLQQGSNLDTWQFSYGANLNVYLPWNMSITTDLHENSRRGYDAGANTNELVWNAQVSQSFLKGNALSVSIQFYDILQNMSNFSRTVNAMQRSDTYYNNISSYAMIHVVYRFNLFGGRDAFNKDGRPKHPSDIPRGGFGGRPGMPPYGGFGGGRPPHMF</sequence>
<dbReference type="Gene3D" id="2.60.40.1120">
    <property type="entry name" value="Carboxypeptidase-like, regulatory domain"/>
    <property type="match status" value="1"/>
</dbReference>
<dbReference type="SUPFAM" id="SSF56935">
    <property type="entry name" value="Porins"/>
    <property type="match status" value="1"/>
</dbReference>
<accession>A0A0D0IV72</accession>
<organism evidence="4 5">
    <name type="scientific">Prevotella pectinovora</name>
    <dbReference type="NCBI Taxonomy" id="1602169"/>
    <lineage>
        <taxon>Bacteria</taxon>
        <taxon>Pseudomonadati</taxon>
        <taxon>Bacteroidota</taxon>
        <taxon>Bacteroidia</taxon>
        <taxon>Bacteroidales</taxon>
        <taxon>Prevotellaceae</taxon>
        <taxon>Prevotella</taxon>
    </lineage>
</organism>
<dbReference type="EMBL" id="JXQK01000061">
    <property type="protein sequence ID" value="KIP61885.1"/>
    <property type="molecule type" value="Genomic_DNA"/>
</dbReference>
<evidence type="ECO:0000259" key="3">
    <source>
        <dbReference type="Pfam" id="PF14905"/>
    </source>
</evidence>
<name>A0A0D0IV72_9BACT</name>
<evidence type="ECO:0000256" key="1">
    <source>
        <dbReference type="SAM" id="MobiDB-lite"/>
    </source>
</evidence>
<feature type="domain" description="Outer membrane protein beta-barrel" evidence="3">
    <location>
        <begin position="444"/>
        <end position="798"/>
    </location>
</feature>
<gene>
    <name evidence="4" type="ORF">ST44_08145</name>
</gene>
<dbReference type="Pfam" id="PF13715">
    <property type="entry name" value="CarbopepD_reg_2"/>
    <property type="match status" value="1"/>
</dbReference>
<dbReference type="InterPro" id="IPR008969">
    <property type="entry name" value="CarboxyPept-like_regulatory"/>
</dbReference>
<reference evidence="4 5" key="1">
    <citation type="submission" date="2015-01" db="EMBL/GenBank/DDBJ databases">
        <title>Comparative genomics of non-oral Prevotella species.</title>
        <authorList>
            <person name="Accetto T."/>
            <person name="Nograsek B."/>
            <person name="Avgustin G."/>
        </authorList>
    </citation>
    <scope>NUCLEOTIDE SEQUENCE [LARGE SCALE GENOMIC DNA]</scope>
    <source>
        <strain evidence="4 5">P5-119</strain>
    </source>
</reference>
<dbReference type="Pfam" id="PF14905">
    <property type="entry name" value="OMP_b-brl_3"/>
    <property type="match status" value="1"/>
</dbReference>
<feature type="compositionally biased region" description="Gly residues" evidence="1">
    <location>
        <begin position="961"/>
        <end position="984"/>
    </location>
</feature>
<dbReference type="STRING" id="1602171.ST44_08145"/>
<keyword evidence="4" id="KW-0176">Collagen</keyword>
<keyword evidence="5" id="KW-1185">Reference proteome</keyword>
<feature type="region of interest" description="Disordered" evidence="1">
    <location>
        <begin position="948"/>
        <end position="984"/>
    </location>
</feature>
<feature type="compositionally biased region" description="Basic and acidic residues" evidence="1">
    <location>
        <begin position="948"/>
        <end position="957"/>
    </location>
</feature>
<evidence type="ECO:0000313" key="5">
    <source>
        <dbReference type="Proteomes" id="UP000032046"/>
    </source>
</evidence>
<proteinExistence type="predicted"/>